<dbReference type="GO" id="GO:0003848">
    <property type="term" value="F:2-amino-4-hydroxy-6-hydroxymethyldihydropteridine diphosphokinase activity"/>
    <property type="evidence" value="ECO:0007669"/>
    <property type="project" value="UniProtKB-EC"/>
</dbReference>
<dbReference type="GO" id="GO:0046656">
    <property type="term" value="P:folic acid biosynthetic process"/>
    <property type="evidence" value="ECO:0007669"/>
    <property type="project" value="UniProtKB-KW"/>
</dbReference>
<dbReference type="Pfam" id="PF01288">
    <property type="entry name" value="HPPK"/>
    <property type="match status" value="1"/>
</dbReference>
<organism evidence="14 16">
    <name type="scientific">Caldimonas thermodepolymerans</name>
    <dbReference type="NCBI Taxonomy" id="215580"/>
    <lineage>
        <taxon>Bacteria</taxon>
        <taxon>Pseudomonadati</taxon>
        <taxon>Pseudomonadota</taxon>
        <taxon>Betaproteobacteria</taxon>
        <taxon>Burkholderiales</taxon>
        <taxon>Sphaerotilaceae</taxon>
        <taxon>Caldimonas</taxon>
    </lineage>
</organism>
<dbReference type="GO" id="GO:0016301">
    <property type="term" value="F:kinase activity"/>
    <property type="evidence" value="ECO:0007669"/>
    <property type="project" value="UniProtKB-KW"/>
</dbReference>
<proteinExistence type="inferred from homology"/>
<evidence type="ECO:0000256" key="4">
    <source>
        <dbReference type="ARBA" id="ARBA00016218"/>
    </source>
</evidence>
<evidence type="ECO:0000256" key="9">
    <source>
        <dbReference type="ARBA" id="ARBA00022909"/>
    </source>
</evidence>
<comment type="caution">
    <text evidence="14">The sequence shown here is derived from an EMBL/GenBank/DDBJ whole genome shotgun (WGS) entry which is preliminary data.</text>
</comment>
<evidence type="ECO:0000259" key="13">
    <source>
        <dbReference type="PROSITE" id="PS00794"/>
    </source>
</evidence>
<evidence type="ECO:0000256" key="8">
    <source>
        <dbReference type="ARBA" id="ARBA00022840"/>
    </source>
</evidence>
<evidence type="ECO:0000256" key="3">
    <source>
        <dbReference type="ARBA" id="ARBA00013253"/>
    </source>
</evidence>
<reference evidence="15 17" key="2">
    <citation type="submission" date="2019-03" db="EMBL/GenBank/DDBJ databases">
        <title>Genomic Encyclopedia of Type Strains, Phase IV (KMG-IV): sequencing the most valuable type-strain genomes for metagenomic binning, comparative biology and taxonomic classification.</title>
        <authorList>
            <person name="Goeker M."/>
        </authorList>
    </citation>
    <scope>NUCLEOTIDE SEQUENCE [LARGE SCALE GENOMIC DNA]</scope>
    <source>
        <strain evidence="15 17">DSM 15264</strain>
    </source>
</reference>
<evidence type="ECO:0000256" key="7">
    <source>
        <dbReference type="ARBA" id="ARBA00022777"/>
    </source>
</evidence>
<feature type="domain" description="7,8-dihydro-6-hydroxymethylpterin-pyrophosphokinase" evidence="13">
    <location>
        <begin position="87"/>
        <end position="98"/>
    </location>
</feature>
<evidence type="ECO:0000256" key="2">
    <source>
        <dbReference type="ARBA" id="ARBA00005810"/>
    </source>
</evidence>
<evidence type="ECO:0000313" key="15">
    <source>
        <dbReference type="EMBL" id="TCP06649.1"/>
    </source>
</evidence>
<dbReference type="Gene3D" id="3.30.70.560">
    <property type="entry name" value="7,8-Dihydro-6-hydroxymethylpterin-pyrophosphokinase HPPK"/>
    <property type="match status" value="1"/>
</dbReference>
<accession>A0A2S5T307</accession>
<dbReference type="EMBL" id="PSNY01000012">
    <property type="protein sequence ID" value="PPE69381.1"/>
    <property type="molecule type" value="Genomic_DNA"/>
</dbReference>
<dbReference type="SUPFAM" id="SSF55083">
    <property type="entry name" value="6-hydroxymethyl-7,8-dihydropterin pyrophosphokinase, HPPK"/>
    <property type="match status" value="1"/>
</dbReference>
<keyword evidence="7 14" id="KW-0418">Kinase</keyword>
<dbReference type="GO" id="GO:0046654">
    <property type="term" value="P:tetrahydrofolate biosynthetic process"/>
    <property type="evidence" value="ECO:0007669"/>
    <property type="project" value="UniProtKB-UniPathway"/>
</dbReference>
<dbReference type="Proteomes" id="UP000294772">
    <property type="component" value="Unassembled WGS sequence"/>
</dbReference>
<evidence type="ECO:0000256" key="5">
    <source>
        <dbReference type="ARBA" id="ARBA00022679"/>
    </source>
</evidence>
<keyword evidence="8" id="KW-0067">ATP-binding</keyword>
<dbReference type="NCBIfam" id="TIGR01498">
    <property type="entry name" value="folK"/>
    <property type="match status" value="1"/>
</dbReference>
<sequence>MVVAYVGLGANLGDALQTLRGAARALAGLPGVTAAAGSSVYRTAPVDAGGPDFLNAVVRLECTHDARTLFGQLREIEQRYGRERPYRNAPRTLDLDLLLWGDAVIAEPDLSVPHPRMHQRAFVLVPLSELDAAVRIPGHGTLSSLLAAVAAQDVERTADSLY</sequence>
<name>A0A2S5T307_9BURK</name>
<evidence type="ECO:0000313" key="17">
    <source>
        <dbReference type="Proteomes" id="UP000294772"/>
    </source>
</evidence>
<comment type="function">
    <text evidence="10">Catalyzes the transfer of pyrophosphate from adenosine triphosphate (ATP) to 6-hydroxymethyl-7,8-dihydropterin, an enzymatic step in folate biosynthesis pathway.</text>
</comment>
<evidence type="ECO:0000256" key="11">
    <source>
        <dbReference type="ARBA" id="ARBA00029766"/>
    </source>
</evidence>
<dbReference type="RefSeq" id="WP_104357909.1">
    <property type="nucleotide sequence ID" value="NZ_CALFFA010000032.1"/>
</dbReference>
<reference evidence="14 16" key="1">
    <citation type="submission" date="2018-02" db="EMBL/GenBank/DDBJ databases">
        <title>Reclassifiation of [Polyangium] brachysporum DSM 7029 as Guopingzhaonella breviflexa gen. nov., sp. nov., a member of the family Comamonadaceae.</title>
        <authorList>
            <person name="Tang B."/>
        </authorList>
    </citation>
    <scope>NUCLEOTIDE SEQUENCE [LARGE SCALE GENOMIC DNA]</scope>
    <source>
        <strain evidence="14 16">DSM 15344</strain>
    </source>
</reference>
<gene>
    <name evidence="14" type="primary">folK</name>
    <name evidence="14" type="ORF">C1702_11795</name>
    <name evidence="15" type="ORF">EV676_106133</name>
</gene>
<evidence type="ECO:0000256" key="12">
    <source>
        <dbReference type="ARBA" id="ARBA00033413"/>
    </source>
</evidence>
<keyword evidence="6" id="KW-0547">Nucleotide-binding</keyword>
<evidence type="ECO:0000256" key="1">
    <source>
        <dbReference type="ARBA" id="ARBA00005051"/>
    </source>
</evidence>
<protein>
    <recommendedName>
        <fullName evidence="4">2-amino-4-hydroxy-6-hydroxymethyldihydropteridine pyrophosphokinase</fullName>
        <ecNumber evidence="3">2.7.6.3</ecNumber>
    </recommendedName>
    <alternativeName>
        <fullName evidence="11">6-hydroxymethyl-7,8-dihydropterin pyrophosphokinase</fullName>
    </alternativeName>
    <alternativeName>
        <fullName evidence="12">7,8-dihydro-6-hydroxymethylpterin-pyrophosphokinase</fullName>
    </alternativeName>
</protein>
<dbReference type="UniPathway" id="UPA00077">
    <property type="reaction ID" value="UER00155"/>
</dbReference>
<dbReference type="Proteomes" id="UP000239406">
    <property type="component" value="Unassembled WGS sequence"/>
</dbReference>
<dbReference type="CDD" id="cd00483">
    <property type="entry name" value="HPPK"/>
    <property type="match status" value="1"/>
</dbReference>
<evidence type="ECO:0000256" key="6">
    <source>
        <dbReference type="ARBA" id="ARBA00022741"/>
    </source>
</evidence>
<keyword evidence="16" id="KW-1185">Reference proteome</keyword>
<dbReference type="AlphaFoldDB" id="A0A2S5T307"/>
<evidence type="ECO:0000313" key="14">
    <source>
        <dbReference type="EMBL" id="PPE69381.1"/>
    </source>
</evidence>
<dbReference type="EMBL" id="SLXF01000006">
    <property type="protein sequence ID" value="TCP06649.1"/>
    <property type="molecule type" value="Genomic_DNA"/>
</dbReference>
<keyword evidence="5" id="KW-0808">Transferase</keyword>
<keyword evidence="9" id="KW-0289">Folate biosynthesis</keyword>
<dbReference type="PANTHER" id="PTHR43071">
    <property type="entry name" value="2-AMINO-4-HYDROXY-6-HYDROXYMETHYLDIHYDROPTERIDINE PYROPHOSPHOKINASE"/>
    <property type="match status" value="1"/>
</dbReference>
<dbReference type="PROSITE" id="PS00794">
    <property type="entry name" value="HPPK"/>
    <property type="match status" value="1"/>
</dbReference>
<dbReference type="GO" id="GO:0005524">
    <property type="term" value="F:ATP binding"/>
    <property type="evidence" value="ECO:0007669"/>
    <property type="project" value="UniProtKB-KW"/>
</dbReference>
<dbReference type="OrthoDB" id="9808041at2"/>
<comment type="pathway">
    <text evidence="1">Cofactor biosynthesis; tetrahydrofolate biosynthesis; 2-amino-4-hydroxy-6-hydroxymethyl-7,8-dihydropteridine diphosphate from 7,8-dihydroneopterin triphosphate: step 4/4.</text>
</comment>
<evidence type="ECO:0000313" key="16">
    <source>
        <dbReference type="Proteomes" id="UP000239406"/>
    </source>
</evidence>
<dbReference type="InterPro" id="IPR000550">
    <property type="entry name" value="Hppk"/>
</dbReference>
<evidence type="ECO:0000256" key="10">
    <source>
        <dbReference type="ARBA" id="ARBA00029409"/>
    </source>
</evidence>
<comment type="similarity">
    <text evidence="2">Belongs to the HPPK family.</text>
</comment>
<dbReference type="InterPro" id="IPR035907">
    <property type="entry name" value="Hppk_sf"/>
</dbReference>
<dbReference type="EC" id="2.7.6.3" evidence="3"/>
<dbReference type="PANTHER" id="PTHR43071:SF1">
    <property type="entry name" value="2-AMINO-4-HYDROXY-6-HYDROXYMETHYLDIHYDROPTERIDINE PYROPHOSPHOKINASE"/>
    <property type="match status" value="1"/>
</dbReference>